<feature type="domain" description="SGNH" evidence="3">
    <location>
        <begin position="422"/>
        <end position="638"/>
    </location>
</feature>
<dbReference type="Proteomes" id="UP001500102">
    <property type="component" value="Unassembled WGS sequence"/>
</dbReference>
<keyword evidence="4" id="KW-0012">Acyltransferase</keyword>
<dbReference type="PANTHER" id="PTHR23028:SF53">
    <property type="entry name" value="ACYL_TRANSF_3 DOMAIN-CONTAINING PROTEIN"/>
    <property type="match status" value="1"/>
</dbReference>
<organism evidence="4 5">
    <name type="scientific">Arthrobacter humicola</name>
    <dbReference type="NCBI Taxonomy" id="409291"/>
    <lineage>
        <taxon>Bacteria</taxon>
        <taxon>Bacillati</taxon>
        <taxon>Actinomycetota</taxon>
        <taxon>Actinomycetes</taxon>
        <taxon>Micrococcales</taxon>
        <taxon>Micrococcaceae</taxon>
        <taxon>Arthrobacter</taxon>
    </lineage>
</organism>
<keyword evidence="1" id="KW-0472">Membrane</keyword>
<sequence>MAVLMVMSYHIWLGRVSGGVDVFLLISAFLMTLQFVGRYEQGRPMALLKHWLHLFRRLVPAAVTVIVAVIAASILFLPRTRWLEVISQGWASLSYVENWLLQSQATDYYASDHSQASPFQHFWSLSIQGQIFILWPLIFAGAALVARRFRLRYRVLLCYIFALIFLGSLIYSVLFTKAEQTEAYFDTGARLWEFALGTLVALALPSLRLPRSWRLALGWLGIVAMLSCGLLLNVQASFPGFVALWPTLAAACVIVAGQTGSKLGVDRFLSSGPLVRLGDMSYALYLWHWPVLVISLTATDKDRAGPITGSIIVAVSMVLAYLTTRFVEKPWRGWKWPELKRRRALIAIAAAAAIAAVPLAAWQLQINYALAAASSQAWVNNPGARSLDPAYVGGADKSAPLLPTLATAADEWPRYAGGCTSDEKALTNICTNGKQNAAKTVVIIGNSHAHVWATPILTLADKYGWKVEAITKGYCPVTVGPAPGLSEGCLDFNKDTLKKVLAMKPDLVVTTSTRTDPDPTSTEFMDPGWVPPIKSINDAGIPVVALRDTPRMHEAVPACLEKNPNNYAACGSKTAENYQPASPDASVAAQLPATKFLDFSQYFCQDEVCPAVIGNVMVYKDDNHVTRTYMESLTPYFEAQFSAATGWAAE</sequence>
<evidence type="ECO:0000259" key="2">
    <source>
        <dbReference type="Pfam" id="PF01757"/>
    </source>
</evidence>
<dbReference type="Pfam" id="PF01757">
    <property type="entry name" value="Acyl_transf_3"/>
    <property type="match status" value="1"/>
</dbReference>
<dbReference type="InterPro" id="IPR002656">
    <property type="entry name" value="Acyl_transf_3_dom"/>
</dbReference>
<feature type="domain" description="Acyltransferase 3" evidence="2">
    <location>
        <begin position="2"/>
        <end position="324"/>
    </location>
</feature>
<gene>
    <name evidence="4" type="ORF">GCM10009825_41540</name>
</gene>
<feature type="transmembrane region" description="Helical" evidence="1">
    <location>
        <begin position="191"/>
        <end position="209"/>
    </location>
</feature>
<evidence type="ECO:0000313" key="5">
    <source>
        <dbReference type="Proteomes" id="UP001500102"/>
    </source>
</evidence>
<feature type="transmembrane region" description="Helical" evidence="1">
    <location>
        <begin position="344"/>
        <end position="364"/>
    </location>
</feature>
<keyword evidence="1" id="KW-0812">Transmembrane</keyword>
<evidence type="ECO:0000313" key="4">
    <source>
        <dbReference type="EMBL" id="GAA2147255.1"/>
    </source>
</evidence>
<feature type="transmembrane region" description="Helical" evidence="1">
    <location>
        <begin position="282"/>
        <end position="298"/>
    </location>
</feature>
<dbReference type="InterPro" id="IPR050879">
    <property type="entry name" value="Acyltransferase_3"/>
</dbReference>
<name>A0ABN2ZTZ6_9MICC</name>
<comment type="caution">
    <text evidence="4">The sequence shown here is derived from an EMBL/GenBank/DDBJ whole genome shotgun (WGS) entry which is preliminary data.</text>
</comment>
<dbReference type="PANTHER" id="PTHR23028">
    <property type="entry name" value="ACETYLTRANSFERASE"/>
    <property type="match status" value="1"/>
</dbReference>
<feature type="transmembrane region" description="Helical" evidence="1">
    <location>
        <begin position="242"/>
        <end position="261"/>
    </location>
</feature>
<keyword evidence="4" id="KW-0808">Transferase</keyword>
<dbReference type="Pfam" id="PF19040">
    <property type="entry name" value="SGNH"/>
    <property type="match status" value="1"/>
</dbReference>
<keyword evidence="1" id="KW-1133">Transmembrane helix</keyword>
<feature type="transmembrane region" description="Helical" evidence="1">
    <location>
        <begin position="153"/>
        <end position="171"/>
    </location>
</feature>
<accession>A0ABN2ZTZ6</accession>
<feature type="transmembrane region" description="Helical" evidence="1">
    <location>
        <begin position="216"/>
        <end position="236"/>
    </location>
</feature>
<feature type="transmembrane region" description="Helical" evidence="1">
    <location>
        <begin position="12"/>
        <end position="37"/>
    </location>
</feature>
<dbReference type="InterPro" id="IPR043968">
    <property type="entry name" value="SGNH"/>
</dbReference>
<feature type="transmembrane region" description="Helical" evidence="1">
    <location>
        <begin position="304"/>
        <end position="323"/>
    </location>
</feature>
<feature type="transmembrane region" description="Helical" evidence="1">
    <location>
        <begin position="58"/>
        <end position="77"/>
    </location>
</feature>
<dbReference type="EMBL" id="BAAAQB010000044">
    <property type="protein sequence ID" value="GAA2147255.1"/>
    <property type="molecule type" value="Genomic_DNA"/>
</dbReference>
<evidence type="ECO:0000256" key="1">
    <source>
        <dbReference type="SAM" id="Phobius"/>
    </source>
</evidence>
<dbReference type="GO" id="GO:0016746">
    <property type="term" value="F:acyltransferase activity"/>
    <property type="evidence" value="ECO:0007669"/>
    <property type="project" value="UniProtKB-KW"/>
</dbReference>
<reference evidence="4 5" key="1">
    <citation type="journal article" date="2019" name="Int. J. Syst. Evol. Microbiol.">
        <title>The Global Catalogue of Microorganisms (GCM) 10K type strain sequencing project: providing services to taxonomists for standard genome sequencing and annotation.</title>
        <authorList>
            <consortium name="The Broad Institute Genomics Platform"/>
            <consortium name="The Broad Institute Genome Sequencing Center for Infectious Disease"/>
            <person name="Wu L."/>
            <person name="Ma J."/>
        </authorList>
    </citation>
    <scope>NUCLEOTIDE SEQUENCE [LARGE SCALE GENOMIC DNA]</scope>
    <source>
        <strain evidence="4 5">JCM 15921</strain>
    </source>
</reference>
<proteinExistence type="predicted"/>
<keyword evidence="5" id="KW-1185">Reference proteome</keyword>
<feature type="transmembrane region" description="Helical" evidence="1">
    <location>
        <begin position="127"/>
        <end position="146"/>
    </location>
</feature>
<evidence type="ECO:0000259" key="3">
    <source>
        <dbReference type="Pfam" id="PF19040"/>
    </source>
</evidence>
<protein>
    <submittedName>
        <fullName evidence="4">Acyltransferase family protein</fullName>
    </submittedName>
</protein>